<dbReference type="OrthoDB" id="340608at2759"/>
<evidence type="ECO:0008006" key="3">
    <source>
        <dbReference type="Google" id="ProtNLM"/>
    </source>
</evidence>
<name>A0A074ZTK6_OPIVI</name>
<accession>A0A074ZTK6</accession>
<evidence type="ECO:0000313" key="2">
    <source>
        <dbReference type="Proteomes" id="UP000054324"/>
    </source>
</evidence>
<dbReference type="EMBL" id="KL596655">
    <property type="protein sequence ID" value="KER30788.1"/>
    <property type="molecule type" value="Genomic_DNA"/>
</dbReference>
<dbReference type="CTD" id="20317018"/>
<dbReference type="SUPFAM" id="SSF56219">
    <property type="entry name" value="DNase I-like"/>
    <property type="match status" value="1"/>
</dbReference>
<gene>
    <name evidence="1" type="ORF">T265_02830</name>
</gene>
<dbReference type="KEGG" id="ovi:T265_02830"/>
<dbReference type="Proteomes" id="UP000054324">
    <property type="component" value="Unassembled WGS sequence"/>
</dbReference>
<protein>
    <recommendedName>
        <fullName evidence="3">Endonuclease/exonuclease/phosphatase domain-containing protein</fullName>
    </recommendedName>
</protein>
<dbReference type="RefSeq" id="XP_009165438.1">
    <property type="nucleotide sequence ID" value="XM_009167174.1"/>
</dbReference>
<dbReference type="AlphaFoldDB" id="A0A074ZTK6"/>
<organism evidence="1 2">
    <name type="scientific">Opisthorchis viverrini</name>
    <name type="common">Southeast Asian liver fluke</name>
    <dbReference type="NCBI Taxonomy" id="6198"/>
    <lineage>
        <taxon>Eukaryota</taxon>
        <taxon>Metazoa</taxon>
        <taxon>Spiralia</taxon>
        <taxon>Lophotrochozoa</taxon>
        <taxon>Platyhelminthes</taxon>
        <taxon>Trematoda</taxon>
        <taxon>Digenea</taxon>
        <taxon>Opisthorchiida</taxon>
        <taxon>Opisthorchiata</taxon>
        <taxon>Opisthorchiidae</taxon>
        <taxon>Opisthorchis</taxon>
    </lineage>
</organism>
<reference evidence="1 2" key="1">
    <citation type="submission" date="2013-11" db="EMBL/GenBank/DDBJ databases">
        <title>Opisthorchis viverrini - life in the bile duct.</title>
        <authorList>
            <person name="Young N.D."/>
            <person name="Nagarajan N."/>
            <person name="Lin S.J."/>
            <person name="Korhonen P.K."/>
            <person name="Jex A.R."/>
            <person name="Hall R.S."/>
            <person name="Safavi-Hemami H."/>
            <person name="Kaewkong W."/>
            <person name="Bertrand D."/>
            <person name="Gao S."/>
            <person name="Seet Q."/>
            <person name="Wongkham S."/>
            <person name="Teh B.T."/>
            <person name="Wongkham C."/>
            <person name="Intapan P.M."/>
            <person name="Maleewong W."/>
            <person name="Yang X."/>
            <person name="Hu M."/>
            <person name="Wang Z."/>
            <person name="Hofmann A."/>
            <person name="Sternberg P.W."/>
            <person name="Tan P."/>
            <person name="Wang J."/>
            <person name="Gasser R.B."/>
        </authorList>
    </citation>
    <scope>NUCLEOTIDE SEQUENCE [LARGE SCALE GENOMIC DNA]</scope>
</reference>
<keyword evidence="2" id="KW-1185">Reference proteome</keyword>
<dbReference type="InterPro" id="IPR036691">
    <property type="entry name" value="Endo/exonu/phosph_ase_sf"/>
</dbReference>
<proteinExistence type="predicted"/>
<evidence type="ECO:0000313" key="1">
    <source>
        <dbReference type="EMBL" id="KER30788.1"/>
    </source>
</evidence>
<sequence length="299" mass="34505">MHSYPNFRIHRKCLRLQGLVVYLTFPFRWQETVAPQPGDDDDDYDRSPVAPFRCLAAMPHEGGTRAGILPGCPSLDRGSREAEVRFEPRTFRRSRLATWCPPTTGRPQTQIDHIAISYRWRGSITDCRSFWNTFVGSDHALVRSRFTLRFPGPRQVRTNRMATERLADPDVRRTYKNRLLESLPNAPPSDDGDRVILTVPGWRHYNIWLPTDVSGVLVVSFYPDCLSECVEVLSNKSWLYGSEASVLNTDVMLSMMMMNVNWRIDYKKQLGKTERVTTQPFQTLSNMFQSFHANAVREE</sequence>
<dbReference type="GeneID" id="20317018"/>